<keyword evidence="6 11" id="KW-0547">Nucleotide-binding</keyword>
<dbReference type="EC" id="2.7.4.9" evidence="2 11"/>
<name>A0ABU8JBQ4_9GAMM</name>
<keyword evidence="4 11" id="KW-0808">Transferase</keyword>
<evidence type="ECO:0000256" key="3">
    <source>
        <dbReference type="ARBA" id="ARBA00017144"/>
    </source>
</evidence>
<feature type="domain" description="Thymidylate kinase-like" evidence="12">
    <location>
        <begin position="13"/>
        <end position="200"/>
    </location>
</feature>
<evidence type="ECO:0000256" key="10">
    <source>
        <dbReference type="ARBA" id="ARBA00048743"/>
    </source>
</evidence>
<dbReference type="Proteomes" id="UP001381174">
    <property type="component" value="Unassembled WGS sequence"/>
</dbReference>
<dbReference type="RefSeq" id="WP_336807604.1">
    <property type="nucleotide sequence ID" value="NZ_JBBBNY010000005.1"/>
</dbReference>
<dbReference type="InterPro" id="IPR027417">
    <property type="entry name" value="P-loop_NTPase"/>
</dbReference>
<evidence type="ECO:0000256" key="11">
    <source>
        <dbReference type="HAMAP-Rule" id="MF_00165"/>
    </source>
</evidence>
<accession>A0ABU8JBQ4</accession>
<comment type="caution">
    <text evidence="13">The sequence shown here is derived from an EMBL/GenBank/DDBJ whole genome shotgun (WGS) entry which is preliminary data.</text>
</comment>
<comment type="catalytic activity">
    <reaction evidence="10 11">
        <text>dTMP + ATP = dTDP + ADP</text>
        <dbReference type="Rhea" id="RHEA:13517"/>
        <dbReference type="ChEBI" id="CHEBI:30616"/>
        <dbReference type="ChEBI" id="CHEBI:58369"/>
        <dbReference type="ChEBI" id="CHEBI:63528"/>
        <dbReference type="ChEBI" id="CHEBI:456216"/>
        <dbReference type="EC" id="2.7.4.9"/>
    </reaction>
</comment>
<sequence length="215" mass="22741">MTETRTRGRFITLEGGEGAGKSTLLAGLHRHIAGRGVALVQTREPGGTVVGEAVRAIVLDPAARGLAAETELLLMFASRAQLVREVIGPALAAGQWVLCDRYVDASYAYQGGGRGQPAARIAELERWACAGLVPDLTLLLDLPVATGRARAAGRGEADRIEIEADAFFERVRSSYRARAAAEPGRFRVLDAARPPEEVLRSAIAALAPLFAESAA</sequence>
<dbReference type="EMBL" id="JBBBNY010000005">
    <property type="protein sequence ID" value="MEI7036981.1"/>
    <property type="molecule type" value="Genomic_DNA"/>
</dbReference>
<feature type="binding site" evidence="11">
    <location>
        <begin position="15"/>
        <end position="22"/>
    </location>
    <ligand>
        <name>ATP</name>
        <dbReference type="ChEBI" id="CHEBI:30616"/>
    </ligand>
</feature>
<evidence type="ECO:0000256" key="6">
    <source>
        <dbReference type="ARBA" id="ARBA00022741"/>
    </source>
</evidence>
<dbReference type="PANTHER" id="PTHR10344">
    <property type="entry name" value="THYMIDYLATE KINASE"/>
    <property type="match status" value="1"/>
</dbReference>
<dbReference type="SUPFAM" id="SSF52540">
    <property type="entry name" value="P-loop containing nucleoside triphosphate hydrolases"/>
    <property type="match status" value="1"/>
</dbReference>
<evidence type="ECO:0000256" key="1">
    <source>
        <dbReference type="ARBA" id="ARBA00009776"/>
    </source>
</evidence>
<evidence type="ECO:0000256" key="7">
    <source>
        <dbReference type="ARBA" id="ARBA00022777"/>
    </source>
</evidence>
<evidence type="ECO:0000256" key="9">
    <source>
        <dbReference type="ARBA" id="ARBA00029962"/>
    </source>
</evidence>
<evidence type="ECO:0000259" key="12">
    <source>
        <dbReference type="Pfam" id="PF02223"/>
    </source>
</evidence>
<dbReference type="CDD" id="cd01672">
    <property type="entry name" value="TMPK"/>
    <property type="match status" value="1"/>
</dbReference>
<dbReference type="GO" id="GO:0004798">
    <property type="term" value="F:dTMP kinase activity"/>
    <property type="evidence" value="ECO:0007669"/>
    <property type="project" value="UniProtKB-EC"/>
</dbReference>
<dbReference type="HAMAP" id="MF_00165">
    <property type="entry name" value="Thymidylate_kinase"/>
    <property type="match status" value="1"/>
</dbReference>
<proteinExistence type="inferred from homology"/>
<keyword evidence="7 11" id="KW-0418">Kinase</keyword>
<keyword evidence="14" id="KW-1185">Reference proteome</keyword>
<protein>
    <recommendedName>
        <fullName evidence="3 11">Thymidylate kinase</fullName>
        <ecNumber evidence="2 11">2.7.4.9</ecNumber>
    </recommendedName>
    <alternativeName>
        <fullName evidence="9 11">dTMP kinase</fullName>
    </alternativeName>
</protein>
<keyword evidence="5 11" id="KW-0545">Nucleotide biosynthesis</keyword>
<evidence type="ECO:0000256" key="4">
    <source>
        <dbReference type="ARBA" id="ARBA00022679"/>
    </source>
</evidence>
<keyword evidence="8 11" id="KW-0067">ATP-binding</keyword>
<evidence type="ECO:0000313" key="14">
    <source>
        <dbReference type="Proteomes" id="UP001381174"/>
    </source>
</evidence>
<reference evidence="13 14" key="1">
    <citation type="journal article" date="2014" name="Int. J. Syst. Evol. Microbiol.">
        <title>Fulvimonas yonginensis sp. nov., isolated from greenhouse soil, and emended description of the genus Fulvimonas.</title>
        <authorList>
            <person name="Ahn J.H."/>
            <person name="Kim S.J."/>
            <person name="Weon H.Y."/>
            <person name="Hong S.B."/>
            <person name="Seok S.J."/>
            <person name="Kwon S.W."/>
        </authorList>
    </citation>
    <scope>NUCLEOTIDE SEQUENCE [LARGE SCALE GENOMIC DNA]</scope>
    <source>
        <strain evidence="13 14">KACC 16952</strain>
    </source>
</reference>
<organism evidence="13 14">
    <name type="scientific">Fulvimonas yonginensis</name>
    <dbReference type="NCBI Taxonomy" id="1495200"/>
    <lineage>
        <taxon>Bacteria</taxon>
        <taxon>Pseudomonadati</taxon>
        <taxon>Pseudomonadota</taxon>
        <taxon>Gammaproteobacteria</taxon>
        <taxon>Lysobacterales</taxon>
        <taxon>Rhodanobacteraceae</taxon>
        <taxon>Fulvimonas</taxon>
    </lineage>
</organism>
<dbReference type="InterPro" id="IPR039430">
    <property type="entry name" value="Thymidylate_kin-like_dom"/>
</dbReference>
<evidence type="ECO:0000256" key="8">
    <source>
        <dbReference type="ARBA" id="ARBA00022840"/>
    </source>
</evidence>
<dbReference type="Gene3D" id="3.40.50.300">
    <property type="entry name" value="P-loop containing nucleotide triphosphate hydrolases"/>
    <property type="match status" value="1"/>
</dbReference>
<evidence type="ECO:0000313" key="13">
    <source>
        <dbReference type="EMBL" id="MEI7036981.1"/>
    </source>
</evidence>
<dbReference type="PANTHER" id="PTHR10344:SF4">
    <property type="entry name" value="UMP-CMP KINASE 2, MITOCHONDRIAL"/>
    <property type="match status" value="1"/>
</dbReference>
<gene>
    <name evidence="11 13" type="primary">tmk</name>
    <name evidence="13" type="ORF">WAT24_09465</name>
</gene>
<evidence type="ECO:0000256" key="2">
    <source>
        <dbReference type="ARBA" id="ARBA00012980"/>
    </source>
</evidence>
<comment type="similarity">
    <text evidence="1 11">Belongs to the thymidylate kinase family.</text>
</comment>
<dbReference type="Pfam" id="PF02223">
    <property type="entry name" value="Thymidylate_kin"/>
    <property type="match status" value="1"/>
</dbReference>
<evidence type="ECO:0000256" key="5">
    <source>
        <dbReference type="ARBA" id="ARBA00022727"/>
    </source>
</evidence>
<dbReference type="InterPro" id="IPR018094">
    <property type="entry name" value="Thymidylate_kinase"/>
</dbReference>
<dbReference type="NCBIfam" id="TIGR00041">
    <property type="entry name" value="DTMP_kinase"/>
    <property type="match status" value="1"/>
</dbReference>
<comment type="function">
    <text evidence="11">Phosphorylation of dTMP to form dTDP in both de novo and salvage pathways of dTTP synthesis.</text>
</comment>